<name>A0ABV7T4S6_9GAMM</name>
<comment type="similarity">
    <text evidence="2">Belongs to the acyltransferase 3 family.</text>
</comment>
<evidence type="ECO:0000256" key="1">
    <source>
        <dbReference type="ARBA" id="ARBA00004651"/>
    </source>
</evidence>
<feature type="transmembrane region" description="Helical" evidence="7">
    <location>
        <begin position="63"/>
        <end position="80"/>
    </location>
</feature>
<dbReference type="InterPro" id="IPR002656">
    <property type="entry name" value="Acyl_transf_3_dom"/>
</dbReference>
<keyword evidence="3" id="KW-1003">Cell membrane</keyword>
<gene>
    <name evidence="9" type="ORF">ACFOMF_09185</name>
</gene>
<protein>
    <submittedName>
        <fullName evidence="9">Acyltransferase family protein</fullName>
    </submittedName>
</protein>
<proteinExistence type="inferred from homology"/>
<dbReference type="PANTHER" id="PTHR40074">
    <property type="entry name" value="O-ACETYLTRANSFERASE WECH"/>
    <property type="match status" value="1"/>
</dbReference>
<keyword evidence="4 7" id="KW-0812">Transmembrane</keyword>
<accession>A0ABV7T4S6</accession>
<sequence length="344" mass="38530">MTDQSRQSWIDFLRGVSIVLVILGHAYGFAFDADATAVQPIEEIEPGVIIEAVHGINKSVAPFRMEIMFLLSGLFVHRGLAKGTGRYLQGKINNILYPFIIWSLLSFALRQSGAVLAKGEPLDWELVLEMFLGSAAATWFLYYLFIYYLVAPLVRNLNALAVMGVSLLIALFLPEDSIVSPNLFYFFVYFYAGDYLARNEVGITSRPARRWLTLSLAAVAATFVVANLTGKSSTWPGYVPLVLASVPLIFQAAISLSHYRFAEPFKYIGRHSMVFYLVHFHMYIALAYLLEMFTSNEAAIFFLLFIAGLLVPLCISIARRRESMSFLNVLFSPPRQTATATRLS</sequence>
<evidence type="ECO:0000259" key="8">
    <source>
        <dbReference type="Pfam" id="PF01757"/>
    </source>
</evidence>
<feature type="transmembrane region" description="Helical" evidence="7">
    <location>
        <begin position="130"/>
        <end position="150"/>
    </location>
</feature>
<dbReference type="EMBL" id="JBHRXZ010000022">
    <property type="protein sequence ID" value="MFC3607947.1"/>
    <property type="molecule type" value="Genomic_DNA"/>
</dbReference>
<feature type="transmembrane region" description="Helical" evidence="7">
    <location>
        <begin position="157"/>
        <end position="173"/>
    </location>
</feature>
<evidence type="ECO:0000256" key="6">
    <source>
        <dbReference type="ARBA" id="ARBA00023136"/>
    </source>
</evidence>
<dbReference type="RefSeq" id="WP_386364051.1">
    <property type="nucleotide sequence ID" value="NZ_JBHRXZ010000022.1"/>
</dbReference>
<evidence type="ECO:0000256" key="4">
    <source>
        <dbReference type="ARBA" id="ARBA00022692"/>
    </source>
</evidence>
<comment type="subcellular location">
    <subcellularLocation>
        <location evidence="1">Cell membrane</location>
        <topology evidence="1">Multi-pass membrane protein</topology>
    </subcellularLocation>
</comment>
<organism evidence="9 10">
    <name type="scientific">Stutzerimonas tarimensis</name>
    <dbReference type="NCBI Taxonomy" id="1507735"/>
    <lineage>
        <taxon>Bacteria</taxon>
        <taxon>Pseudomonadati</taxon>
        <taxon>Pseudomonadota</taxon>
        <taxon>Gammaproteobacteria</taxon>
        <taxon>Pseudomonadales</taxon>
        <taxon>Pseudomonadaceae</taxon>
        <taxon>Stutzerimonas</taxon>
    </lineage>
</organism>
<dbReference type="PANTHER" id="PTHR40074:SF2">
    <property type="entry name" value="O-ACETYLTRANSFERASE WECH"/>
    <property type="match status" value="1"/>
</dbReference>
<feature type="transmembrane region" description="Helical" evidence="7">
    <location>
        <begin position="273"/>
        <end position="293"/>
    </location>
</feature>
<feature type="transmembrane region" description="Helical" evidence="7">
    <location>
        <begin position="209"/>
        <end position="226"/>
    </location>
</feature>
<feature type="transmembrane region" description="Helical" evidence="7">
    <location>
        <begin position="12"/>
        <end position="30"/>
    </location>
</feature>
<feature type="transmembrane region" description="Helical" evidence="7">
    <location>
        <begin position="179"/>
        <end position="197"/>
    </location>
</feature>
<comment type="caution">
    <text evidence="9">The sequence shown here is derived from an EMBL/GenBank/DDBJ whole genome shotgun (WGS) entry which is preliminary data.</text>
</comment>
<keyword evidence="9" id="KW-0808">Transferase</keyword>
<keyword evidence="9" id="KW-0012">Acyltransferase</keyword>
<keyword evidence="10" id="KW-1185">Reference proteome</keyword>
<feature type="transmembrane region" description="Helical" evidence="7">
    <location>
        <begin position="238"/>
        <end position="261"/>
    </location>
</feature>
<dbReference type="Proteomes" id="UP001595630">
    <property type="component" value="Unassembled WGS sequence"/>
</dbReference>
<evidence type="ECO:0000313" key="10">
    <source>
        <dbReference type="Proteomes" id="UP001595630"/>
    </source>
</evidence>
<feature type="domain" description="Acyltransferase 3" evidence="8">
    <location>
        <begin position="8"/>
        <end position="316"/>
    </location>
</feature>
<keyword evidence="6 7" id="KW-0472">Membrane</keyword>
<dbReference type="Pfam" id="PF01757">
    <property type="entry name" value="Acyl_transf_3"/>
    <property type="match status" value="1"/>
</dbReference>
<evidence type="ECO:0000256" key="2">
    <source>
        <dbReference type="ARBA" id="ARBA00007400"/>
    </source>
</evidence>
<evidence type="ECO:0000256" key="7">
    <source>
        <dbReference type="SAM" id="Phobius"/>
    </source>
</evidence>
<feature type="transmembrane region" description="Helical" evidence="7">
    <location>
        <begin position="92"/>
        <end position="110"/>
    </location>
</feature>
<evidence type="ECO:0000313" key="9">
    <source>
        <dbReference type="EMBL" id="MFC3607947.1"/>
    </source>
</evidence>
<reference evidence="10" key="1">
    <citation type="journal article" date="2019" name="Int. J. Syst. Evol. Microbiol.">
        <title>The Global Catalogue of Microorganisms (GCM) 10K type strain sequencing project: providing services to taxonomists for standard genome sequencing and annotation.</title>
        <authorList>
            <consortium name="The Broad Institute Genomics Platform"/>
            <consortium name="The Broad Institute Genome Sequencing Center for Infectious Disease"/>
            <person name="Wu L."/>
            <person name="Ma J."/>
        </authorList>
    </citation>
    <scope>NUCLEOTIDE SEQUENCE [LARGE SCALE GENOMIC DNA]</scope>
    <source>
        <strain evidence="10">KCTC 42447</strain>
    </source>
</reference>
<keyword evidence="5 7" id="KW-1133">Transmembrane helix</keyword>
<dbReference type="GO" id="GO:0016746">
    <property type="term" value="F:acyltransferase activity"/>
    <property type="evidence" value="ECO:0007669"/>
    <property type="project" value="UniProtKB-KW"/>
</dbReference>
<evidence type="ECO:0000256" key="3">
    <source>
        <dbReference type="ARBA" id="ARBA00022475"/>
    </source>
</evidence>
<evidence type="ECO:0000256" key="5">
    <source>
        <dbReference type="ARBA" id="ARBA00022989"/>
    </source>
</evidence>
<feature type="transmembrane region" description="Helical" evidence="7">
    <location>
        <begin position="299"/>
        <end position="318"/>
    </location>
</feature>